<feature type="domain" description="Jacalin-type lectin" evidence="4">
    <location>
        <begin position="146"/>
        <end position="290"/>
    </location>
</feature>
<dbReference type="SUPFAM" id="SSF51101">
    <property type="entry name" value="Mannose-binding lectins"/>
    <property type="match status" value="3"/>
</dbReference>
<dbReference type="Proteomes" id="UP001295469">
    <property type="component" value="Chromosome A08"/>
</dbReference>
<evidence type="ECO:0000313" key="5">
    <source>
        <dbReference type="EMBL" id="CAF2214309.1"/>
    </source>
</evidence>
<dbReference type="SMART" id="SM00915">
    <property type="entry name" value="Jacalin"/>
    <property type="match status" value="3"/>
</dbReference>
<dbReference type="EMBL" id="HG994362">
    <property type="protein sequence ID" value="CAF2214309.1"/>
    <property type="molecule type" value="Genomic_DNA"/>
</dbReference>
<reference evidence="5" key="1">
    <citation type="submission" date="2021-01" db="EMBL/GenBank/DDBJ databases">
        <authorList>
            <consortium name="Genoscope - CEA"/>
            <person name="William W."/>
        </authorList>
    </citation>
    <scope>NUCLEOTIDE SEQUENCE</scope>
</reference>
<dbReference type="FunFam" id="2.100.10.30:FF:000001">
    <property type="entry name" value="Jacalin-related lectin 33"/>
    <property type="match status" value="3"/>
</dbReference>
<dbReference type="Gene3D" id="2.100.10.30">
    <property type="entry name" value="Jacalin-like lectin domain"/>
    <property type="match status" value="3"/>
</dbReference>
<dbReference type="Pfam" id="PF01419">
    <property type="entry name" value="Jacalin"/>
    <property type="match status" value="3"/>
</dbReference>
<feature type="domain" description="Jacalin-type lectin" evidence="4">
    <location>
        <begin position="2"/>
        <end position="143"/>
    </location>
</feature>
<dbReference type="InterPro" id="IPR036404">
    <property type="entry name" value="Jacalin-like_lectin_dom_sf"/>
</dbReference>
<dbReference type="OMA" id="FGHESAC"/>
<accession>A0A816ZIB5</accession>
<gene>
    <name evidence="5" type="ORF">DARMORV10_A08P02230.1</name>
</gene>
<comment type="similarity">
    <text evidence="1">Belongs to the jacalin lectin family.</text>
</comment>
<proteinExistence type="inferred from homology"/>
<evidence type="ECO:0000256" key="1">
    <source>
        <dbReference type="ARBA" id="ARBA00006568"/>
    </source>
</evidence>
<dbReference type="PANTHER" id="PTHR47293:SF66">
    <property type="entry name" value="JACALIN-RELATED LECTIN 11-RELATED"/>
    <property type="match status" value="1"/>
</dbReference>
<evidence type="ECO:0000256" key="2">
    <source>
        <dbReference type="ARBA" id="ARBA00022734"/>
    </source>
</evidence>
<organism evidence="5">
    <name type="scientific">Brassica napus</name>
    <name type="common">Rape</name>
    <dbReference type="NCBI Taxonomy" id="3708"/>
    <lineage>
        <taxon>Eukaryota</taxon>
        <taxon>Viridiplantae</taxon>
        <taxon>Streptophyta</taxon>
        <taxon>Embryophyta</taxon>
        <taxon>Tracheophyta</taxon>
        <taxon>Spermatophyta</taxon>
        <taxon>Magnoliopsida</taxon>
        <taxon>eudicotyledons</taxon>
        <taxon>Gunneridae</taxon>
        <taxon>Pentapetalae</taxon>
        <taxon>rosids</taxon>
        <taxon>malvids</taxon>
        <taxon>Brassicales</taxon>
        <taxon>Brassicaceae</taxon>
        <taxon>Brassiceae</taxon>
        <taxon>Brassica</taxon>
    </lineage>
</organism>
<dbReference type="PROSITE" id="PS51752">
    <property type="entry name" value="JACALIN_LECTIN"/>
    <property type="match status" value="3"/>
</dbReference>
<name>A0A816ZIB5_BRANA</name>
<dbReference type="CDD" id="cd09612">
    <property type="entry name" value="Jacalin"/>
    <property type="match status" value="3"/>
</dbReference>
<feature type="domain" description="Jacalin-type lectin" evidence="4">
    <location>
        <begin position="296"/>
        <end position="435"/>
    </location>
</feature>
<dbReference type="Gramene" id="CDY02548">
    <property type="protein sequence ID" value="CDY02548"/>
    <property type="gene ID" value="GSBRNA2T00114229001"/>
</dbReference>
<dbReference type="InterPro" id="IPR033734">
    <property type="entry name" value="Jacalin-like_lectin_dom_plant"/>
</dbReference>
<protein>
    <submittedName>
        <fullName evidence="5">(rape) hypothetical protein</fullName>
    </submittedName>
</protein>
<evidence type="ECO:0000256" key="3">
    <source>
        <dbReference type="ARBA" id="ARBA00022737"/>
    </source>
</evidence>
<evidence type="ECO:0000259" key="4">
    <source>
        <dbReference type="PROSITE" id="PS51752"/>
    </source>
</evidence>
<dbReference type="GO" id="GO:0030246">
    <property type="term" value="F:carbohydrate binding"/>
    <property type="evidence" value="ECO:0007669"/>
    <property type="project" value="UniProtKB-KW"/>
</dbReference>
<sequence>MALKVEAKGVTGGNAWDDGLNHHDVTKIHVRGGLEGIQFIKFEYVKDGKITVGPTHGIPDRGFTQTFELNHLEKEYLISVEGYYNKLTGVIQSFKFKTNKRTSGLIGFNKGTKFSLEARGKRIVGFHGSAEKNLISLGAYFIKSPSIKSGIQGGQTSGKSYDDGGDYDSIRKVYVTFDGSAIRHIKFDYEKADQMETRERGVKDGTQYEFMVNHPYEYITSVEGSYDVIQPYNCIVLTSLTFKTSKQRTSPTIGKVVGTKFVLECKGNGISGFHGRVGFCVEGIGAYYSPFPPCPCHSENLQGNERGVFVDDHLFENAKKVCVGQDDVGIASLKFEYANGTRTWMEGNGNKTLISYSEFELDYPSEYITSIEGCHDKGDGAETGVITMLRINTNKRTSPQFGHESACSFVLKKEGNRMTGLYGKFSSWIQQIGVE</sequence>
<dbReference type="InterPro" id="IPR001229">
    <property type="entry name" value="Jacalin-like_lectin_dom"/>
</dbReference>
<dbReference type="AlphaFoldDB" id="A0A816ZIB5"/>
<keyword evidence="3" id="KW-0677">Repeat</keyword>
<dbReference type="PANTHER" id="PTHR47293">
    <property type="entry name" value="JACALIN-RELATED LECTIN 3"/>
    <property type="match status" value="1"/>
</dbReference>
<keyword evidence="2" id="KW-0430">Lectin</keyword>